<keyword evidence="3" id="KW-1185">Reference proteome</keyword>
<protein>
    <submittedName>
        <fullName evidence="2 4">Uncharacterized protein</fullName>
    </submittedName>
</protein>
<dbReference type="OrthoDB" id="10326031at2759"/>
<accession>A0A183AGG4</accession>
<reference evidence="4" key="1">
    <citation type="submission" date="2016-06" db="UniProtKB">
        <authorList>
            <consortium name="WormBaseParasite"/>
        </authorList>
    </citation>
    <scope>IDENTIFICATION</scope>
</reference>
<evidence type="ECO:0000256" key="1">
    <source>
        <dbReference type="SAM" id="MobiDB-lite"/>
    </source>
</evidence>
<dbReference type="AlphaFoldDB" id="A0A183AGG4"/>
<dbReference type="WBParaSite" id="ECPE_0000606201-mRNA-1">
    <property type="protein sequence ID" value="ECPE_0000606201-mRNA-1"/>
    <property type="gene ID" value="ECPE_0000606201"/>
</dbReference>
<evidence type="ECO:0000313" key="3">
    <source>
        <dbReference type="Proteomes" id="UP000272942"/>
    </source>
</evidence>
<feature type="region of interest" description="Disordered" evidence="1">
    <location>
        <begin position="1"/>
        <end position="41"/>
    </location>
</feature>
<name>A0A183AGG4_9TREM</name>
<dbReference type="EMBL" id="UZAN01042970">
    <property type="protein sequence ID" value="VDP77273.1"/>
    <property type="molecule type" value="Genomic_DNA"/>
</dbReference>
<organism evidence="4">
    <name type="scientific">Echinostoma caproni</name>
    <dbReference type="NCBI Taxonomy" id="27848"/>
    <lineage>
        <taxon>Eukaryota</taxon>
        <taxon>Metazoa</taxon>
        <taxon>Spiralia</taxon>
        <taxon>Lophotrochozoa</taxon>
        <taxon>Platyhelminthes</taxon>
        <taxon>Trematoda</taxon>
        <taxon>Digenea</taxon>
        <taxon>Plagiorchiida</taxon>
        <taxon>Echinostomata</taxon>
        <taxon>Echinostomatoidea</taxon>
        <taxon>Echinostomatidae</taxon>
        <taxon>Echinostoma</taxon>
    </lineage>
</organism>
<evidence type="ECO:0000313" key="4">
    <source>
        <dbReference type="WBParaSite" id="ECPE_0000606201-mRNA-1"/>
    </source>
</evidence>
<reference evidence="2 3" key="2">
    <citation type="submission" date="2018-11" db="EMBL/GenBank/DDBJ databases">
        <authorList>
            <consortium name="Pathogen Informatics"/>
        </authorList>
    </citation>
    <scope>NUCLEOTIDE SEQUENCE [LARGE SCALE GENOMIC DNA]</scope>
    <source>
        <strain evidence="2 3">Egypt</strain>
    </source>
</reference>
<evidence type="ECO:0000313" key="2">
    <source>
        <dbReference type="EMBL" id="VDP77273.1"/>
    </source>
</evidence>
<sequence>MDMRPVIDCNQQTTQPAHMPLTDNSPNGSSMLSDGSITDRNETFNNCSTNTMKIGLDKMGNSQPTFPIAPPLYPMHNWLQTFSPNAPLQETLNRIYHSFFGLFERQLSQRLEQFASRLDNFQREQAATKFQLGRLERILQNGFELSGRCEDGKLPGLEVNGCLEESVTVPSSSWHDIANMNAISAQKQGLSGSSFKSSIRSETSIMHPSLVPSGFPTAPNTLSDATRLPVERPMFYPLNSPPPPALRENNPLSRIVTPITTPTTTSTTNLNHMANTFFHSSLQSHLFWNQWMSDWFRASSAGLTERYLPNTTTGSFTALLEKIRSTDSTTTTNSVSLAISNTTHSGFGASLSGILFI</sequence>
<gene>
    <name evidence="2" type="ORF">ECPE_LOCUS6047</name>
</gene>
<feature type="compositionally biased region" description="Polar residues" evidence="1">
    <location>
        <begin position="9"/>
        <end position="36"/>
    </location>
</feature>
<dbReference type="Proteomes" id="UP000272942">
    <property type="component" value="Unassembled WGS sequence"/>
</dbReference>
<proteinExistence type="predicted"/>